<dbReference type="EMBL" id="JANPWZ010000742">
    <property type="protein sequence ID" value="KAJ3572717.1"/>
    <property type="molecule type" value="Genomic_DNA"/>
</dbReference>
<evidence type="ECO:0000313" key="1">
    <source>
        <dbReference type="EMBL" id="KAJ3572717.1"/>
    </source>
</evidence>
<dbReference type="Gene3D" id="1.25.40.10">
    <property type="entry name" value="Tetratricopeptide repeat domain"/>
    <property type="match status" value="1"/>
</dbReference>
<reference evidence="1" key="1">
    <citation type="submission" date="2022-07" db="EMBL/GenBank/DDBJ databases">
        <title>Genome Sequence of Xylaria arbuscula.</title>
        <authorList>
            <person name="Buettner E."/>
        </authorList>
    </citation>
    <scope>NUCLEOTIDE SEQUENCE</scope>
    <source>
        <strain evidence="1">VT107</strain>
    </source>
</reference>
<gene>
    <name evidence="1" type="ORF">NPX13_g4954</name>
</gene>
<keyword evidence="2" id="KW-1185">Reference proteome</keyword>
<comment type="caution">
    <text evidence="1">The sequence shown here is derived from an EMBL/GenBank/DDBJ whole genome shotgun (WGS) entry which is preliminary data.</text>
</comment>
<sequence>MATTQEEYPVPVNPFWDDIRYPTARSILQAFAPDDDAEKLPIDSKSKLSSHEKLELLHTLLRNRLSQAEASSAPDTLLSADYETWYKIHTAIFSAQKDLGDAGAAETTLRTLFENRRDKENISLLQSLHWMLLERGSYEEVVEQEPRVVEWLDGRLGKNSPQALGSRRMMAEALWRLGRTAEAEARFGEIRELVQCTVVRMLSIGMMRWML</sequence>
<proteinExistence type="predicted"/>
<name>A0A9W8NEJ0_9PEZI</name>
<organism evidence="1 2">
    <name type="scientific">Xylaria arbuscula</name>
    <dbReference type="NCBI Taxonomy" id="114810"/>
    <lineage>
        <taxon>Eukaryota</taxon>
        <taxon>Fungi</taxon>
        <taxon>Dikarya</taxon>
        <taxon>Ascomycota</taxon>
        <taxon>Pezizomycotina</taxon>
        <taxon>Sordariomycetes</taxon>
        <taxon>Xylariomycetidae</taxon>
        <taxon>Xylariales</taxon>
        <taxon>Xylariaceae</taxon>
        <taxon>Xylaria</taxon>
    </lineage>
</organism>
<dbReference type="AlphaFoldDB" id="A0A9W8NEJ0"/>
<protein>
    <submittedName>
        <fullName evidence="1">Uncharacterized protein</fullName>
    </submittedName>
</protein>
<dbReference type="SUPFAM" id="SSF48452">
    <property type="entry name" value="TPR-like"/>
    <property type="match status" value="1"/>
</dbReference>
<dbReference type="InterPro" id="IPR011990">
    <property type="entry name" value="TPR-like_helical_dom_sf"/>
</dbReference>
<evidence type="ECO:0000313" key="2">
    <source>
        <dbReference type="Proteomes" id="UP001148614"/>
    </source>
</evidence>
<dbReference type="Proteomes" id="UP001148614">
    <property type="component" value="Unassembled WGS sequence"/>
</dbReference>
<accession>A0A9W8NEJ0</accession>